<feature type="compositionally biased region" description="Basic and acidic residues" evidence="1">
    <location>
        <begin position="175"/>
        <end position="185"/>
    </location>
</feature>
<proteinExistence type="predicted"/>
<evidence type="ECO:0000313" key="2">
    <source>
        <dbReference type="EMBL" id="RKP59026.1"/>
    </source>
</evidence>
<sequence length="215" mass="23038">MPDMRRPSACARRQTSRRAMDARHGAPILKTIQEGESMKLVLATLAAATSLACASGAYAQAAASAPAPASAATAAKVAKFDQKADARLEDRIKDLHAKLQIKPDQEALFGKLADTMRSNAQHMRELYEQRMTQTDTFTAIDDLKSYGDLAQAHADSIKNLEASFEPLYAALSDTQKKAADVEFRHTGQPHPGGKPPRHHPKPQAAPADAASAAGK</sequence>
<gene>
    <name evidence="2" type="ORF">D7S86_03695</name>
</gene>
<keyword evidence="3" id="KW-1185">Reference proteome</keyword>
<evidence type="ECO:0000256" key="1">
    <source>
        <dbReference type="SAM" id="MobiDB-lite"/>
    </source>
</evidence>
<dbReference type="Proteomes" id="UP000270342">
    <property type="component" value="Unassembled WGS sequence"/>
</dbReference>
<dbReference type="EMBL" id="RBZU01000001">
    <property type="protein sequence ID" value="RKP59026.1"/>
    <property type="molecule type" value="Genomic_DNA"/>
</dbReference>
<reference evidence="2 3" key="1">
    <citation type="submission" date="2018-10" db="EMBL/GenBank/DDBJ databases">
        <title>Robbsia sp. DHC34, isolated from soil.</title>
        <authorList>
            <person name="Gao Z.-H."/>
            <person name="Qiu L.-H."/>
        </authorList>
    </citation>
    <scope>NUCLEOTIDE SEQUENCE [LARGE SCALE GENOMIC DNA]</scope>
    <source>
        <strain evidence="2 3">DHC34</strain>
    </source>
</reference>
<accession>A0A494Y9J5</accession>
<evidence type="ECO:0000313" key="3">
    <source>
        <dbReference type="Proteomes" id="UP000270342"/>
    </source>
</evidence>
<feature type="region of interest" description="Disordered" evidence="1">
    <location>
        <begin position="1"/>
        <end position="24"/>
    </location>
</feature>
<name>A0A494Y9J5_9BURK</name>
<protein>
    <submittedName>
        <fullName evidence="2">Uncharacterized protein</fullName>
    </submittedName>
</protein>
<organism evidence="2 3">
    <name type="scientific">Pararobbsia silviterrae</name>
    <dbReference type="NCBI Taxonomy" id="1792498"/>
    <lineage>
        <taxon>Bacteria</taxon>
        <taxon>Pseudomonadati</taxon>
        <taxon>Pseudomonadota</taxon>
        <taxon>Betaproteobacteria</taxon>
        <taxon>Burkholderiales</taxon>
        <taxon>Burkholderiaceae</taxon>
        <taxon>Pararobbsia</taxon>
    </lineage>
</organism>
<dbReference type="Pfam" id="PF07813">
    <property type="entry name" value="LTXXQ"/>
    <property type="match status" value="1"/>
</dbReference>
<feature type="region of interest" description="Disordered" evidence="1">
    <location>
        <begin position="175"/>
        <end position="215"/>
    </location>
</feature>
<dbReference type="AlphaFoldDB" id="A0A494Y9J5"/>
<comment type="caution">
    <text evidence="2">The sequence shown here is derived from an EMBL/GenBank/DDBJ whole genome shotgun (WGS) entry which is preliminary data.</text>
</comment>
<feature type="compositionally biased region" description="Low complexity" evidence="1">
    <location>
        <begin position="202"/>
        <end position="215"/>
    </location>
</feature>
<dbReference type="InterPro" id="IPR012899">
    <property type="entry name" value="LTXXQ"/>
</dbReference>
<dbReference type="GO" id="GO:0042597">
    <property type="term" value="C:periplasmic space"/>
    <property type="evidence" value="ECO:0007669"/>
    <property type="project" value="InterPro"/>
</dbReference>